<name>A0A0S7EGG2_9FLAO</name>
<organism evidence="6 7">
    <name type="scientific">Myroides odoratimimus</name>
    <dbReference type="NCBI Taxonomy" id="76832"/>
    <lineage>
        <taxon>Bacteria</taxon>
        <taxon>Pseudomonadati</taxon>
        <taxon>Bacteroidota</taxon>
        <taxon>Flavobacteriia</taxon>
        <taxon>Flavobacteriales</taxon>
        <taxon>Flavobacteriaceae</taxon>
        <taxon>Myroides</taxon>
    </lineage>
</organism>
<keyword evidence="5" id="KW-0472">Membrane</keyword>
<dbReference type="InterPro" id="IPR001991">
    <property type="entry name" value="Na-dicarboxylate_symporter"/>
</dbReference>
<dbReference type="AlphaFoldDB" id="A0A0S7EGG2"/>
<keyword evidence="2" id="KW-0813">Transport</keyword>
<dbReference type="InterPro" id="IPR036458">
    <property type="entry name" value="Na:dicarbo_symporter_sf"/>
</dbReference>
<evidence type="ECO:0000256" key="1">
    <source>
        <dbReference type="ARBA" id="ARBA00004141"/>
    </source>
</evidence>
<dbReference type="PRINTS" id="PR00173">
    <property type="entry name" value="EDTRNSPORT"/>
</dbReference>
<reference evidence="6 7" key="1">
    <citation type="journal article" date="2016" name="J. Zhejiang Univ. Sci. B">
        <title>Antibiotic resistance mechanisms of Myroides sp.</title>
        <authorList>
            <person name="Hu S."/>
            <person name="Yuan S."/>
            <person name="Qu H."/>
            <person name="Jiang T."/>
            <person name="Zhou Y."/>
            <person name="Wang M."/>
            <person name="Ming D."/>
        </authorList>
    </citation>
    <scope>NUCLEOTIDE SEQUENCE [LARGE SCALE GENOMIC DNA]</scope>
    <source>
        <strain evidence="6 7">PR63039</strain>
    </source>
</reference>
<proteinExistence type="predicted"/>
<evidence type="ECO:0000256" key="5">
    <source>
        <dbReference type="ARBA" id="ARBA00023136"/>
    </source>
</evidence>
<dbReference type="eggNOG" id="COG1301">
    <property type="taxonomic scope" value="Bacteria"/>
</dbReference>
<dbReference type="SUPFAM" id="SSF118215">
    <property type="entry name" value="Proton glutamate symport protein"/>
    <property type="match status" value="1"/>
</dbReference>
<keyword evidence="4" id="KW-1133">Transmembrane helix</keyword>
<dbReference type="GO" id="GO:0015293">
    <property type="term" value="F:symporter activity"/>
    <property type="evidence" value="ECO:0007669"/>
    <property type="project" value="InterPro"/>
</dbReference>
<dbReference type="Proteomes" id="UP000069030">
    <property type="component" value="Chromosome"/>
</dbReference>
<comment type="subcellular location">
    <subcellularLocation>
        <location evidence="1">Membrane</location>
        <topology evidence="1">Multi-pass membrane protein</topology>
    </subcellularLocation>
</comment>
<dbReference type="Pfam" id="PF00375">
    <property type="entry name" value="SDF"/>
    <property type="match status" value="1"/>
</dbReference>
<evidence type="ECO:0000256" key="3">
    <source>
        <dbReference type="ARBA" id="ARBA00022692"/>
    </source>
</evidence>
<dbReference type="RefSeq" id="WP_058699090.1">
    <property type="nucleotide sequence ID" value="NZ_BCMQ01000005.1"/>
</dbReference>
<protein>
    <submittedName>
        <fullName evidence="6">Sodium:dicarboxylate symporter</fullName>
    </submittedName>
</protein>
<evidence type="ECO:0000313" key="7">
    <source>
        <dbReference type="Proteomes" id="UP000069030"/>
    </source>
</evidence>
<dbReference type="PANTHER" id="PTHR42865">
    <property type="entry name" value="PROTON/GLUTAMATE-ASPARTATE SYMPORTER"/>
    <property type="match status" value="1"/>
</dbReference>
<evidence type="ECO:0000313" key="6">
    <source>
        <dbReference type="EMBL" id="ALU25179.1"/>
    </source>
</evidence>
<keyword evidence="3" id="KW-0812">Transmembrane</keyword>
<dbReference type="Gene3D" id="1.10.3860.10">
    <property type="entry name" value="Sodium:dicarboxylate symporter"/>
    <property type="match status" value="1"/>
</dbReference>
<evidence type="ECO:0000256" key="2">
    <source>
        <dbReference type="ARBA" id="ARBA00022448"/>
    </source>
</evidence>
<gene>
    <name evidence="6" type="ORF">AS202_02955</name>
</gene>
<dbReference type="PANTHER" id="PTHR42865:SF10">
    <property type="entry name" value="SODIUM:DICARBOXYLATE SYMPORTER FAMILY PROTEIN"/>
    <property type="match status" value="1"/>
</dbReference>
<dbReference type="KEGG" id="mod:AS202_02955"/>
<dbReference type="EMBL" id="CP013690">
    <property type="protein sequence ID" value="ALU25179.1"/>
    <property type="molecule type" value="Genomic_DNA"/>
</dbReference>
<sequence length="384" mass="41176">MKKFFSNTIVKLLLGVIVGLVIGPYLTDSLLQIILSTRHILGQIILFLVPLIILGFVVSSIAKLDKGQTGIIGFSIIIAYLSSIGAGFFSSTLGFNIIPHLQIENNVETLKELPAMLFKLDIPPVFGVMTSLTLALMIGIGILWTESKPLERAFDSFKGIVLLLVNRVLVPVLPFYIMANFALLSYEGSIQSQLPVFLTVILIVIVAHFIWLGVLYTIAGIYSGKNPWEVIKHYPPAYLTAVGTMSSAASLGVALQSAHKSKVLKPEITNFTIPFFSNIHLCGSVLTEVFFVMTVSQVLYGTLPTLGTMILFVLLLGIFAIGAPGVPGGTVMASLGIIASVLGFDDAGIALTLTIFALQDSFGTACNITGDGALSLMVTKYSDK</sequence>
<evidence type="ECO:0000256" key="4">
    <source>
        <dbReference type="ARBA" id="ARBA00022989"/>
    </source>
</evidence>
<dbReference type="GO" id="GO:0005886">
    <property type="term" value="C:plasma membrane"/>
    <property type="evidence" value="ECO:0007669"/>
    <property type="project" value="TreeGrafter"/>
</dbReference>
<accession>A0A0S7EGG2</accession>